<proteinExistence type="predicted"/>
<protein>
    <submittedName>
        <fullName evidence="2">Uncharacterized protein</fullName>
    </submittedName>
</protein>
<reference evidence="2" key="1">
    <citation type="journal article" date="2022" name="bioRxiv">
        <title>Sequencing and chromosome-scale assembly of the giantPleurodeles waltlgenome.</title>
        <authorList>
            <person name="Brown T."/>
            <person name="Elewa A."/>
            <person name="Iarovenko S."/>
            <person name="Subramanian E."/>
            <person name="Araus A.J."/>
            <person name="Petzold A."/>
            <person name="Susuki M."/>
            <person name="Suzuki K.-i.T."/>
            <person name="Hayashi T."/>
            <person name="Toyoda A."/>
            <person name="Oliveira C."/>
            <person name="Osipova E."/>
            <person name="Leigh N.D."/>
            <person name="Simon A."/>
            <person name="Yun M.H."/>
        </authorList>
    </citation>
    <scope>NUCLEOTIDE SEQUENCE</scope>
    <source>
        <strain evidence="2">20211129_DDA</strain>
        <tissue evidence="2">Liver</tissue>
    </source>
</reference>
<keyword evidence="3" id="KW-1185">Reference proteome</keyword>
<feature type="compositionally biased region" description="Low complexity" evidence="1">
    <location>
        <begin position="34"/>
        <end position="51"/>
    </location>
</feature>
<feature type="region of interest" description="Disordered" evidence="1">
    <location>
        <begin position="101"/>
        <end position="120"/>
    </location>
</feature>
<dbReference type="EMBL" id="JANPWB010000015">
    <property type="protein sequence ID" value="KAJ1092648.1"/>
    <property type="molecule type" value="Genomic_DNA"/>
</dbReference>
<evidence type="ECO:0000313" key="2">
    <source>
        <dbReference type="EMBL" id="KAJ1092648.1"/>
    </source>
</evidence>
<name>A0AAV7LNN8_PLEWA</name>
<evidence type="ECO:0000256" key="1">
    <source>
        <dbReference type="SAM" id="MobiDB-lite"/>
    </source>
</evidence>
<evidence type="ECO:0000313" key="3">
    <source>
        <dbReference type="Proteomes" id="UP001066276"/>
    </source>
</evidence>
<feature type="region of interest" description="Disordered" evidence="1">
    <location>
        <begin position="31"/>
        <end position="51"/>
    </location>
</feature>
<gene>
    <name evidence="2" type="ORF">NDU88_005758</name>
</gene>
<accession>A0AAV7LNN8</accession>
<dbReference type="AlphaFoldDB" id="A0AAV7LNN8"/>
<comment type="caution">
    <text evidence="2">The sequence shown here is derived from an EMBL/GenBank/DDBJ whole genome shotgun (WGS) entry which is preliminary data.</text>
</comment>
<organism evidence="2 3">
    <name type="scientific">Pleurodeles waltl</name>
    <name type="common">Iberian ribbed newt</name>
    <dbReference type="NCBI Taxonomy" id="8319"/>
    <lineage>
        <taxon>Eukaryota</taxon>
        <taxon>Metazoa</taxon>
        <taxon>Chordata</taxon>
        <taxon>Craniata</taxon>
        <taxon>Vertebrata</taxon>
        <taxon>Euteleostomi</taxon>
        <taxon>Amphibia</taxon>
        <taxon>Batrachia</taxon>
        <taxon>Caudata</taxon>
        <taxon>Salamandroidea</taxon>
        <taxon>Salamandridae</taxon>
        <taxon>Pleurodelinae</taxon>
        <taxon>Pleurodeles</taxon>
    </lineage>
</organism>
<sequence>MADWQPVLEAGGRHLPWRAARAGCGRVCPGAAQGTPVGSTRSRGGSSTLRTVTGGSATSVLGHVGAAGIGCLRGQISSDGRAAGSAAVYAADVTVGCQPRPIVRSGPHPPEVESGCTKLS</sequence>
<dbReference type="Proteomes" id="UP001066276">
    <property type="component" value="Chromosome 11"/>
</dbReference>